<gene>
    <name evidence="2" type="ORF">KQX54_004334</name>
</gene>
<dbReference type="Proteomes" id="UP000826195">
    <property type="component" value="Unassembled WGS sequence"/>
</dbReference>
<accession>A0AAV7HS44</accession>
<evidence type="ECO:0000313" key="3">
    <source>
        <dbReference type="Proteomes" id="UP000826195"/>
    </source>
</evidence>
<feature type="region of interest" description="Disordered" evidence="1">
    <location>
        <begin position="1"/>
        <end position="48"/>
    </location>
</feature>
<evidence type="ECO:0000313" key="2">
    <source>
        <dbReference type="EMBL" id="KAH0534476.1"/>
    </source>
</evidence>
<sequence>MNNKNQRHQILQAKNACNLPTLGRPPNRPNAKSKLERQRESRQRAKERRNQLFETNRFLNDNNSTDSTMLITIVEETATLNAKISVKNWAKILEECKPETIVLEKTAKQQPINSTLQENLTPHIEQKSVSSTYNKMLPENHKALKKSTNQENSPLKLAKKSVE</sequence>
<feature type="non-terminal residue" evidence="2">
    <location>
        <position position="163"/>
    </location>
</feature>
<protein>
    <submittedName>
        <fullName evidence="2">Uncharacterized protein</fullName>
    </submittedName>
</protein>
<dbReference type="EMBL" id="JAHXZJ010002982">
    <property type="protein sequence ID" value="KAH0534476.1"/>
    <property type="molecule type" value="Genomic_DNA"/>
</dbReference>
<organism evidence="2 3">
    <name type="scientific">Cotesia glomerata</name>
    <name type="common">Lepidopteran parasitic wasp</name>
    <name type="synonym">Apanteles glomeratus</name>
    <dbReference type="NCBI Taxonomy" id="32391"/>
    <lineage>
        <taxon>Eukaryota</taxon>
        <taxon>Metazoa</taxon>
        <taxon>Ecdysozoa</taxon>
        <taxon>Arthropoda</taxon>
        <taxon>Hexapoda</taxon>
        <taxon>Insecta</taxon>
        <taxon>Pterygota</taxon>
        <taxon>Neoptera</taxon>
        <taxon>Endopterygota</taxon>
        <taxon>Hymenoptera</taxon>
        <taxon>Apocrita</taxon>
        <taxon>Ichneumonoidea</taxon>
        <taxon>Braconidae</taxon>
        <taxon>Microgastrinae</taxon>
        <taxon>Cotesia</taxon>
    </lineage>
</organism>
<keyword evidence="3" id="KW-1185">Reference proteome</keyword>
<feature type="compositionally biased region" description="Basic and acidic residues" evidence="1">
    <location>
        <begin position="33"/>
        <end position="48"/>
    </location>
</feature>
<name>A0AAV7HS44_COTGL</name>
<evidence type="ECO:0000256" key="1">
    <source>
        <dbReference type="SAM" id="MobiDB-lite"/>
    </source>
</evidence>
<proteinExistence type="predicted"/>
<comment type="caution">
    <text evidence="2">The sequence shown here is derived from an EMBL/GenBank/DDBJ whole genome shotgun (WGS) entry which is preliminary data.</text>
</comment>
<dbReference type="AlphaFoldDB" id="A0AAV7HS44"/>
<reference evidence="2 3" key="1">
    <citation type="journal article" date="2021" name="J. Hered.">
        <title>A chromosome-level genome assembly of the parasitoid wasp, Cotesia glomerata (Hymenoptera: Braconidae).</title>
        <authorList>
            <person name="Pinto B.J."/>
            <person name="Weis J.J."/>
            <person name="Gamble T."/>
            <person name="Ode P.J."/>
            <person name="Paul R."/>
            <person name="Zaspel J.M."/>
        </authorList>
    </citation>
    <scope>NUCLEOTIDE SEQUENCE [LARGE SCALE GENOMIC DNA]</scope>
    <source>
        <strain evidence="2">CgM1</strain>
    </source>
</reference>
<feature type="region of interest" description="Disordered" evidence="1">
    <location>
        <begin position="137"/>
        <end position="163"/>
    </location>
</feature>